<keyword evidence="3" id="KW-1185">Reference proteome</keyword>
<gene>
    <name evidence="2" type="ORF">R1flu_018933</name>
</gene>
<dbReference type="EMBL" id="JBHFFA010000001">
    <property type="protein sequence ID" value="KAL2650805.1"/>
    <property type="molecule type" value="Genomic_DNA"/>
</dbReference>
<sequence length="77" mass="8803">MFVNVSKSRLLLEDSCNAFQDTFQARWDGEKGELVRETQQLKGELAKAKGQAVEAEEKSKNLIQEKELLKEEFASKK</sequence>
<name>A0ABD1ZH94_9MARC</name>
<evidence type="ECO:0000256" key="1">
    <source>
        <dbReference type="SAM" id="Coils"/>
    </source>
</evidence>
<organism evidence="2 3">
    <name type="scientific">Riccia fluitans</name>
    <dbReference type="NCBI Taxonomy" id="41844"/>
    <lineage>
        <taxon>Eukaryota</taxon>
        <taxon>Viridiplantae</taxon>
        <taxon>Streptophyta</taxon>
        <taxon>Embryophyta</taxon>
        <taxon>Marchantiophyta</taxon>
        <taxon>Marchantiopsida</taxon>
        <taxon>Marchantiidae</taxon>
        <taxon>Marchantiales</taxon>
        <taxon>Ricciaceae</taxon>
        <taxon>Riccia</taxon>
    </lineage>
</organism>
<dbReference type="AlphaFoldDB" id="A0ABD1ZH94"/>
<keyword evidence="1" id="KW-0175">Coiled coil</keyword>
<protein>
    <submittedName>
        <fullName evidence="2">Uncharacterized protein</fullName>
    </submittedName>
</protein>
<dbReference type="Proteomes" id="UP001605036">
    <property type="component" value="Unassembled WGS sequence"/>
</dbReference>
<evidence type="ECO:0000313" key="2">
    <source>
        <dbReference type="EMBL" id="KAL2650805.1"/>
    </source>
</evidence>
<evidence type="ECO:0000313" key="3">
    <source>
        <dbReference type="Proteomes" id="UP001605036"/>
    </source>
</evidence>
<accession>A0ABD1ZH94</accession>
<feature type="coiled-coil region" evidence="1">
    <location>
        <begin position="38"/>
        <end position="72"/>
    </location>
</feature>
<comment type="caution">
    <text evidence="2">The sequence shown here is derived from an EMBL/GenBank/DDBJ whole genome shotgun (WGS) entry which is preliminary data.</text>
</comment>
<reference evidence="2 3" key="1">
    <citation type="submission" date="2024-09" db="EMBL/GenBank/DDBJ databases">
        <title>Chromosome-scale assembly of Riccia fluitans.</title>
        <authorList>
            <person name="Paukszto L."/>
            <person name="Sawicki J."/>
            <person name="Karawczyk K."/>
            <person name="Piernik-Szablinska J."/>
            <person name="Szczecinska M."/>
            <person name="Mazdziarz M."/>
        </authorList>
    </citation>
    <scope>NUCLEOTIDE SEQUENCE [LARGE SCALE GENOMIC DNA]</scope>
    <source>
        <strain evidence="2">Rf_01</strain>
        <tissue evidence="2">Aerial parts of the thallus</tissue>
    </source>
</reference>
<proteinExistence type="predicted"/>